<reference evidence="3 4" key="1">
    <citation type="submission" date="2020-03" db="EMBL/GenBank/DDBJ databases">
        <title>Complete genome sequences of two sulfur-disproportionating bacterial strains T55J and Mzg5.</title>
        <authorList>
            <person name="Umezawa K."/>
            <person name="Kojima H."/>
            <person name="Kato Y."/>
            <person name="Fukui M."/>
        </authorList>
    </citation>
    <scope>NUCLEOTIDE SEQUENCE [LARGE SCALE GENOMIC DNA]</scope>
    <source>
        <strain evidence="3 4">T55J</strain>
    </source>
</reference>
<dbReference type="PANTHER" id="PTHR30160:SF7">
    <property type="entry name" value="ADP-HEPTOSE--LPS HEPTOSYLTRANSFERASE 2"/>
    <property type="match status" value="1"/>
</dbReference>
<dbReference type="GO" id="GO:0009244">
    <property type="term" value="P:lipopolysaccharide core region biosynthetic process"/>
    <property type="evidence" value="ECO:0007669"/>
    <property type="project" value="TreeGrafter"/>
</dbReference>
<dbReference type="AlphaFoldDB" id="A0A7G1H3B0"/>
<keyword evidence="1" id="KW-0328">Glycosyltransferase</keyword>
<protein>
    <submittedName>
        <fullName evidence="3">Glycosyl transferase family 9</fullName>
    </submittedName>
</protein>
<sequence>MNRFFHRLLDFTIRKYIKRHPDQIKKIEKLNFEPKRFLVISSTAMGDTILSTPAIKSLRKSFPKTKITVLMNKNIAPLFKNFRYINNIILYHGGYKKFFKTVAEIRKERPDVVLIFHGNGPQDIAFAVFSGASVILKHPTKSLYRKYLSFDFKQKYQHTIEDRLDLIRKIGGTIIDKTMEIPPLNDKIKEDKVKNYLNNDGNNLIGFQIGASHFYNMWPIENFIELAKRILSLDSDTRIVVTGIKKEYALGEKIVKSCGKKVINCCGKFRIDELPYLIKRFKLLITGDTGPMHLAIAINVPTISLFSAADSKITGAYQDHQIHRIIQKNGRFIAGLPKKKRDDSAMRLITVEEVFSQYEDFMHNRPI</sequence>
<dbReference type="Pfam" id="PF01075">
    <property type="entry name" value="Glyco_transf_9"/>
    <property type="match status" value="1"/>
</dbReference>
<dbReference type="GO" id="GO:0005829">
    <property type="term" value="C:cytosol"/>
    <property type="evidence" value="ECO:0007669"/>
    <property type="project" value="TreeGrafter"/>
</dbReference>
<evidence type="ECO:0000313" key="4">
    <source>
        <dbReference type="Proteomes" id="UP000516360"/>
    </source>
</evidence>
<gene>
    <name evidence="3" type="ORF">JZK55_22170</name>
</gene>
<dbReference type="KEGG" id="dtp:JZK55_22170"/>
<evidence type="ECO:0000256" key="2">
    <source>
        <dbReference type="ARBA" id="ARBA00022679"/>
    </source>
</evidence>
<evidence type="ECO:0000256" key="1">
    <source>
        <dbReference type="ARBA" id="ARBA00022676"/>
    </source>
</evidence>
<proteinExistence type="predicted"/>
<dbReference type="EMBL" id="AP022873">
    <property type="protein sequence ID" value="BCB97295.1"/>
    <property type="molecule type" value="Genomic_DNA"/>
</dbReference>
<keyword evidence="4" id="KW-1185">Reference proteome</keyword>
<dbReference type="PANTHER" id="PTHR30160">
    <property type="entry name" value="TETRAACYLDISACCHARIDE 4'-KINASE-RELATED"/>
    <property type="match status" value="1"/>
</dbReference>
<organism evidence="3 4">
    <name type="scientific">Dissulfurispira thermophila</name>
    <dbReference type="NCBI Taxonomy" id="2715679"/>
    <lineage>
        <taxon>Bacteria</taxon>
        <taxon>Pseudomonadati</taxon>
        <taxon>Nitrospirota</taxon>
        <taxon>Thermodesulfovibrionia</taxon>
        <taxon>Thermodesulfovibrionales</taxon>
        <taxon>Dissulfurispiraceae</taxon>
        <taxon>Dissulfurispira</taxon>
    </lineage>
</organism>
<dbReference type="GO" id="GO:0008713">
    <property type="term" value="F:ADP-heptose-lipopolysaccharide heptosyltransferase activity"/>
    <property type="evidence" value="ECO:0007669"/>
    <property type="project" value="TreeGrafter"/>
</dbReference>
<dbReference type="Proteomes" id="UP000516360">
    <property type="component" value="Chromosome"/>
</dbReference>
<dbReference type="CDD" id="cd03789">
    <property type="entry name" value="GT9_LPS_heptosyltransferase"/>
    <property type="match status" value="1"/>
</dbReference>
<dbReference type="InterPro" id="IPR051199">
    <property type="entry name" value="LPS_LOS_Heptosyltrfase"/>
</dbReference>
<accession>A0A7G1H3B0</accession>
<keyword evidence="2 3" id="KW-0808">Transferase</keyword>
<dbReference type="RefSeq" id="WP_203472432.1">
    <property type="nucleotide sequence ID" value="NZ_AP022873.1"/>
</dbReference>
<dbReference type="SUPFAM" id="SSF53756">
    <property type="entry name" value="UDP-Glycosyltransferase/glycogen phosphorylase"/>
    <property type="match status" value="1"/>
</dbReference>
<name>A0A7G1H3B0_9BACT</name>
<evidence type="ECO:0000313" key="3">
    <source>
        <dbReference type="EMBL" id="BCB97295.1"/>
    </source>
</evidence>
<dbReference type="InterPro" id="IPR002201">
    <property type="entry name" value="Glyco_trans_9"/>
</dbReference>
<dbReference type="Gene3D" id="3.40.50.2000">
    <property type="entry name" value="Glycogen Phosphorylase B"/>
    <property type="match status" value="2"/>
</dbReference>